<sequence>MQLTILHVSQPVDGGVARVVADLVRGQRASGCRVLVACPPGGRLAREAAAAGARVLDWPAERSPGPGTLREAWRLRRILRRTAPDVLHLHSAKAGLAGRLAARGDLPTVFQPHAWSFAAVEGALADASLRWERFATRWARTVLCVSEQERADGVAGGLVAHWRVVPNGVDLEHWAPVDRASRRSARMTLGLEQSAPLAVCVARLCRQKGQDVLLDAWAAVQERLPAARLVLVGGGRRRTRWPRGCGRCPTRPGCGWSAPWRTRGSGWPPPTWRCCPRAGRGWRWRRWRRWPAGGRCC</sequence>
<evidence type="ECO:0000256" key="2">
    <source>
        <dbReference type="ARBA" id="ARBA00022679"/>
    </source>
</evidence>
<dbReference type="HOGENOM" id="CLU_936208_0_0_11"/>
<dbReference type="Pfam" id="PF13439">
    <property type="entry name" value="Glyco_transf_4"/>
    <property type="match status" value="1"/>
</dbReference>
<dbReference type="SUPFAM" id="SSF53756">
    <property type="entry name" value="UDP-Glycosyltransferase/glycogen phosphorylase"/>
    <property type="match status" value="1"/>
</dbReference>
<dbReference type="InterPro" id="IPR028098">
    <property type="entry name" value="Glyco_trans_4-like_N"/>
</dbReference>
<dbReference type="PANTHER" id="PTHR45947:SF3">
    <property type="entry name" value="SULFOQUINOVOSYL TRANSFERASE SQD2"/>
    <property type="match status" value="1"/>
</dbReference>
<evidence type="ECO:0000259" key="3">
    <source>
        <dbReference type="Pfam" id="PF13439"/>
    </source>
</evidence>
<dbReference type="Gene3D" id="3.40.50.2000">
    <property type="entry name" value="Glycogen Phosphorylase B"/>
    <property type="match status" value="2"/>
</dbReference>
<dbReference type="Proteomes" id="UP000027178">
    <property type="component" value="Unassembled WGS sequence"/>
</dbReference>
<comment type="caution">
    <text evidence="4">The sequence shown here is derived from an EMBL/GenBank/DDBJ whole genome shotgun (WGS) entry which is preliminary data.</text>
</comment>
<keyword evidence="1" id="KW-0328">Glycosyltransferase</keyword>
<dbReference type="InterPro" id="IPR050194">
    <property type="entry name" value="Glycosyltransferase_grp1"/>
</dbReference>
<dbReference type="EMBL" id="JNBY01000107">
    <property type="protein sequence ID" value="KDN82514.1"/>
    <property type="molecule type" value="Genomic_DNA"/>
</dbReference>
<keyword evidence="5" id="KW-1185">Reference proteome</keyword>
<reference evidence="4 5" key="1">
    <citation type="submission" date="2014-05" db="EMBL/GenBank/DDBJ databases">
        <title>Draft Genome Sequence of Kitasatospora cheerisanensis KCTC 2395.</title>
        <authorList>
            <person name="Nam D.H."/>
        </authorList>
    </citation>
    <scope>NUCLEOTIDE SEQUENCE [LARGE SCALE GENOMIC DNA]</scope>
    <source>
        <strain evidence="4 5">KCTC 2395</strain>
    </source>
</reference>
<dbReference type="GO" id="GO:1901137">
    <property type="term" value="P:carbohydrate derivative biosynthetic process"/>
    <property type="evidence" value="ECO:0007669"/>
    <property type="project" value="UniProtKB-ARBA"/>
</dbReference>
<dbReference type="GO" id="GO:0016758">
    <property type="term" value="F:hexosyltransferase activity"/>
    <property type="evidence" value="ECO:0007669"/>
    <property type="project" value="TreeGrafter"/>
</dbReference>
<dbReference type="AlphaFoldDB" id="A0A066YR89"/>
<name>A0A066YR89_9ACTN</name>
<feature type="domain" description="Glycosyltransferase subfamily 4-like N-terminal" evidence="3">
    <location>
        <begin position="14"/>
        <end position="172"/>
    </location>
</feature>
<dbReference type="PATRIC" id="fig|1348663.4.peg.5511"/>
<evidence type="ECO:0000313" key="4">
    <source>
        <dbReference type="EMBL" id="KDN82514.1"/>
    </source>
</evidence>
<evidence type="ECO:0000313" key="5">
    <source>
        <dbReference type="Proteomes" id="UP000027178"/>
    </source>
</evidence>
<protein>
    <submittedName>
        <fullName evidence="4">Glycosyl transferase family 1</fullName>
    </submittedName>
</protein>
<accession>A0A066YR89</accession>
<dbReference type="eggNOG" id="COG0438">
    <property type="taxonomic scope" value="Bacteria"/>
</dbReference>
<organism evidence="4 5">
    <name type="scientific">Kitasatospora cheerisanensis KCTC 2395</name>
    <dbReference type="NCBI Taxonomy" id="1348663"/>
    <lineage>
        <taxon>Bacteria</taxon>
        <taxon>Bacillati</taxon>
        <taxon>Actinomycetota</taxon>
        <taxon>Actinomycetes</taxon>
        <taxon>Kitasatosporales</taxon>
        <taxon>Streptomycetaceae</taxon>
        <taxon>Kitasatospora</taxon>
    </lineage>
</organism>
<dbReference type="PANTHER" id="PTHR45947">
    <property type="entry name" value="SULFOQUINOVOSYL TRANSFERASE SQD2"/>
    <property type="match status" value="1"/>
</dbReference>
<evidence type="ECO:0000256" key="1">
    <source>
        <dbReference type="ARBA" id="ARBA00022676"/>
    </source>
</evidence>
<keyword evidence="2 4" id="KW-0808">Transferase</keyword>
<gene>
    <name evidence="4" type="ORF">KCH_56920</name>
</gene>
<proteinExistence type="predicted"/>